<evidence type="ECO:0000259" key="6">
    <source>
        <dbReference type="PROSITE" id="PS50059"/>
    </source>
</evidence>
<name>A0ABM3KL49_CUCME</name>
<keyword evidence="3 5" id="KW-0697">Rotamase</keyword>
<dbReference type="Proteomes" id="UP001652600">
    <property type="component" value="Chromosome 1"/>
</dbReference>
<dbReference type="InterPro" id="IPR046357">
    <property type="entry name" value="PPIase_dom_sf"/>
</dbReference>
<organism evidence="7 8">
    <name type="scientific">Cucumis melo</name>
    <name type="common">Muskmelon</name>
    <dbReference type="NCBI Taxonomy" id="3656"/>
    <lineage>
        <taxon>Eukaryota</taxon>
        <taxon>Viridiplantae</taxon>
        <taxon>Streptophyta</taxon>
        <taxon>Embryophyta</taxon>
        <taxon>Tracheophyta</taxon>
        <taxon>Spermatophyta</taxon>
        <taxon>Magnoliopsida</taxon>
        <taxon>eudicotyledons</taxon>
        <taxon>Gunneridae</taxon>
        <taxon>Pentapetalae</taxon>
        <taxon>rosids</taxon>
        <taxon>fabids</taxon>
        <taxon>Cucurbitales</taxon>
        <taxon>Cucurbitaceae</taxon>
        <taxon>Benincaseae</taxon>
        <taxon>Cucumis</taxon>
    </lineage>
</organism>
<evidence type="ECO:0000256" key="1">
    <source>
        <dbReference type="ARBA" id="ARBA00000971"/>
    </source>
</evidence>
<dbReference type="EC" id="5.2.1.8" evidence="2 5"/>
<dbReference type="PROSITE" id="PS50059">
    <property type="entry name" value="FKBP_PPIASE"/>
    <property type="match status" value="1"/>
</dbReference>
<evidence type="ECO:0000256" key="2">
    <source>
        <dbReference type="ARBA" id="ARBA00013194"/>
    </source>
</evidence>
<dbReference type="Gene3D" id="3.10.50.40">
    <property type="match status" value="1"/>
</dbReference>
<reference evidence="7" key="1">
    <citation type="submission" date="2025-05" db="UniProtKB">
        <authorList>
            <consortium name="RefSeq"/>
        </authorList>
    </citation>
    <scope>NUCLEOTIDE SEQUENCE [LARGE SCALE GENOMIC DNA]</scope>
</reference>
<dbReference type="SUPFAM" id="SSF54534">
    <property type="entry name" value="FKBP-like"/>
    <property type="match status" value="1"/>
</dbReference>
<keyword evidence="7" id="KW-1185">Reference proteome</keyword>
<evidence type="ECO:0000256" key="5">
    <source>
        <dbReference type="PROSITE-ProRule" id="PRU00277"/>
    </source>
</evidence>
<reference evidence="8" key="2">
    <citation type="submission" date="2025-08" db="UniProtKB">
        <authorList>
            <consortium name="RefSeq"/>
        </authorList>
    </citation>
    <scope>IDENTIFICATION</scope>
    <source>
        <tissue evidence="8">Stem</tissue>
    </source>
</reference>
<protein>
    <recommendedName>
        <fullName evidence="2 5">peptidylprolyl isomerase</fullName>
        <ecNumber evidence="2 5">5.2.1.8</ecNumber>
    </recommendedName>
</protein>
<evidence type="ECO:0000313" key="7">
    <source>
        <dbReference type="Proteomes" id="UP001652600"/>
    </source>
</evidence>
<dbReference type="RefSeq" id="XP_050938527.1">
    <property type="nucleotide sequence ID" value="XM_051082570.1"/>
</dbReference>
<evidence type="ECO:0000313" key="8">
    <source>
        <dbReference type="RefSeq" id="XP_050938527.1"/>
    </source>
</evidence>
<keyword evidence="4 5" id="KW-0413">Isomerase</keyword>
<dbReference type="PANTHER" id="PTHR43811:SF26">
    <property type="entry name" value="PEPTIDYL-PROLYL CIS-TRANS ISOMERASE FKBP16-1, CHLOROPLASTIC"/>
    <property type="match status" value="1"/>
</dbReference>
<accession>A0ABM3KL49</accession>
<feature type="domain" description="PPIase FKBP-type" evidence="6">
    <location>
        <begin position="146"/>
        <end position="244"/>
    </location>
</feature>
<dbReference type="InterPro" id="IPR001179">
    <property type="entry name" value="PPIase_FKBP_dom"/>
</dbReference>
<dbReference type="GeneID" id="127143795"/>
<gene>
    <name evidence="8" type="primary">LOC127143795</name>
</gene>
<dbReference type="Pfam" id="PF00254">
    <property type="entry name" value="FKBP_C"/>
    <property type="match status" value="1"/>
</dbReference>
<comment type="catalytic activity">
    <reaction evidence="1 5">
        <text>[protein]-peptidylproline (omega=180) = [protein]-peptidylproline (omega=0)</text>
        <dbReference type="Rhea" id="RHEA:16237"/>
        <dbReference type="Rhea" id="RHEA-COMP:10747"/>
        <dbReference type="Rhea" id="RHEA-COMP:10748"/>
        <dbReference type="ChEBI" id="CHEBI:83833"/>
        <dbReference type="ChEBI" id="CHEBI:83834"/>
        <dbReference type="EC" id="5.2.1.8"/>
    </reaction>
</comment>
<evidence type="ECO:0000256" key="4">
    <source>
        <dbReference type="ARBA" id="ARBA00023235"/>
    </source>
</evidence>
<evidence type="ECO:0000256" key="3">
    <source>
        <dbReference type="ARBA" id="ARBA00023110"/>
    </source>
</evidence>
<dbReference type="GO" id="GO:0016853">
    <property type="term" value="F:isomerase activity"/>
    <property type="evidence" value="ECO:0007669"/>
    <property type="project" value="UniProtKB-KW"/>
</dbReference>
<proteinExistence type="predicted"/>
<sequence length="311" mass="35494">MSGLFSSSSTSLDLSIKSLFSQSFGVAMEVLSFCRSPSVLKFSGLSNACYCSFHKTIGMDEEVSISKHPMINHLDVRNASFSVKRFPRRLFSHFIGFYPILLYAYPSFGAPMMEMQEPDIVRTLKLDSGVRIQEVFEGDGAEAHEGDMVEFNYVCRRSNGYFVHSTVDQFSGESTPVILPLKEKQIIEGLKEVLVGMRVGGKRRALIPPSVGYINENLNPIPEEFGPRRSLLSHRNEPLIFEVEDGARARASWRATRSETVEGHRDYRFRLFLFQIFAFEFEYFSSLTIFYVDRARVGFQNAFTFLHDYLV</sequence>
<dbReference type="PANTHER" id="PTHR43811">
    <property type="entry name" value="FKBP-TYPE PEPTIDYL-PROLYL CIS-TRANS ISOMERASE FKPA"/>
    <property type="match status" value="1"/>
</dbReference>